<comment type="similarity">
    <text evidence="4">In the N-terminal section; belongs to the AccD/PCCB family.</text>
</comment>
<feature type="binding site" evidence="18">
    <location>
        <position position="31"/>
    </location>
    <ligand>
        <name>Zn(2+)</name>
        <dbReference type="ChEBI" id="CHEBI:29105"/>
    </ligand>
</feature>
<comment type="subcellular location">
    <subcellularLocation>
        <location evidence="1 17">Cytoplasm</location>
    </subcellularLocation>
</comment>
<feature type="binding site" evidence="18">
    <location>
        <position position="12"/>
    </location>
    <ligand>
        <name>Zn(2+)</name>
        <dbReference type="ChEBI" id="CHEBI:29105"/>
    </ligand>
</feature>
<dbReference type="GO" id="GO:0005524">
    <property type="term" value="F:ATP binding"/>
    <property type="evidence" value="ECO:0007669"/>
    <property type="project" value="UniProtKB-KW"/>
</dbReference>
<keyword evidence="13 17" id="KW-0443">Lipid metabolism</keyword>
<dbReference type="InterPro" id="IPR029045">
    <property type="entry name" value="ClpP/crotonase-like_dom_sf"/>
</dbReference>
<sequence length="569" mass="60340">MAEPTQAPWVLCPGCQAVIYGRRMASADGVCPQCGCYGALTATERLALLADPDSLELLNFDLPDSDPLAFVDRRPYPSRIVEAREATGLREAVLCARVRVGGTPAVIAAMDFRFMGGSLSGAVGEIITLAAETALLDGSPLVIATASGGVRMQEGVVGLLQMVKTAQALQQLNEAGLATVCLITDPTYGGVAASFALLGDVIMAEPGARLGFAGPRVIQETIREKLPDGFQTSEFLLERGFIDQVCPRSALRDRLGRLLSLATGRRRTAYTEPVEQIVVREPEALEQRPAWEAVRKARDIGRPTTSDYLRMILDDFEELRGDRVGGDCPAIIGGVGRLGGDPIVVIGHEKGHTPADLTAHRYGMPAPAGYRKAGRLMRLAAKWKLPIVTLVDTPGAHPGLDAELQGQASAIAENLRLMSTLPVPVVTVVTGEGCSGGALAIAVADRLLVMENGFYTVISPEGCAAILWRERSAAPEAAQALRIDARSLLELGVADGVIPEPPGGAETDPAQAASLLRTAIRYELAELDALDPAGLIAARRARYRDFDGTSRRALYAAPALVTASDRRIS</sequence>
<keyword evidence="7 17" id="KW-0444">Lipid biosynthesis</keyword>
<dbReference type="HAMAP" id="MF_00823">
    <property type="entry name" value="AcetylCoA_CT_alpha"/>
    <property type="match status" value="1"/>
</dbReference>
<comment type="subunit">
    <text evidence="17">Acetyl-CoA carboxylase is a heterohexamer composed of biotin carboxyl carrier protein (AccB), biotin carboxylase (AccC) and two subunits each of ACCase subunit alpha (AccA) and ACCase subunit beta (AccD).</text>
</comment>
<evidence type="ECO:0000256" key="15">
    <source>
        <dbReference type="ARBA" id="ARBA00025280"/>
    </source>
</evidence>
<comment type="cofactor">
    <cofactor evidence="18">
        <name>Zn(2+)</name>
        <dbReference type="ChEBI" id="CHEBI:29105"/>
    </cofactor>
    <text evidence="18">Binds 1 zinc ion per subunit.</text>
</comment>
<evidence type="ECO:0000313" key="21">
    <source>
        <dbReference type="EMBL" id="GIH09576.1"/>
    </source>
</evidence>
<keyword evidence="6 17" id="KW-0963">Cytoplasm</keyword>
<evidence type="ECO:0000256" key="9">
    <source>
        <dbReference type="ARBA" id="ARBA00022741"/>
    </source>
</evidence>
<name>A0A8J3QHV8_9ACTN</name>
<dbReference type="RefSeq" id="WP_203913305.1">
    <property type="nucleotide sequence ID" value="NZ_BONY01000071.1"/>
</dbReference>
<comment type="pathway">
    <text evidence="2 17">Lipid metabolism; malonyl-CoA biosynthesis; malonyl-CoA from acetyl-CoA: step 1/1.</text>
</comment>
<evidence type="ECO:0000256" key="6">
    <source>
        <dbReference type="ARBA" id="ARBA00022490"/>
    </source>
</evidence>
<comment type="catalytic activity">
    <reaction evidence="16 17">
        <text>N(6)-carboxybiotinyl-L-lysyl-[protein] + acetyl-CoA = N(6)-biotinyl-L-lysyl-[protein] + malonyl-CoA</text>
        <dbReference type="Rhea" id="RHEA:54728"/>
        <dbReference type="Rhea" id="RHEA-COMP:10505"/>
        <dbReference type="Rhea" id="RHEA-COMP:10506"/>
        <dbReference type="ChEBI" id="CHEBI:57288"/>
        <dbReference type="ChEBI" id="CHEBI:57384"/>
        <dbReference type="ChEBI" id="CHEBI:83144"/>
        <dbReference type="ChEBI" id="CHEBI:83145"/>
        <dbReference type="EC" id="2.1.3.15"/>
    </reaction>
</comment>
<dbReference type="InterPro" id="IPR034733">
    <property type="entry name" value="AcCoA_carboxyl_beta"/>
</dbReference>
<comment type="function">
    <text evidence="15 18">Component of the acetyl coenzyme A carboxylase (ACC) complex. Biotin carboxylase (BC) catalyzes the carboxylation of biotin on its carrier protein (BCCP) and then the CO(2) group is transferred by the transcarboxylase to acetyl-CoA to form malonyl-CoA.</text>
</comment>
<dbReference type="EMBL" id="BONY01000071">
    <property type="protein sequence ID" value="GIH09576.1"/>
    <property type="molecule type" value="Genomic_DNA"/>
</dbReference>
<evidence type="ECO:0000256" key="4">
    <source>
        <dbReference type="ARBA" id="ARBA00010284"/>
    </source>
</evidence>
<keyword evidence="14 17" id="KW-0275">Fatty acid biosynthesis</keyword>
<dbReference type="GO" id="GO:0003989">
    <property type="term" value="F:acetyl-CoA carboxylase activity"/>
    <property type="evidence" value="ECO:0007669"/>
    <property type="project" value="InterPro"/>
</dbReference>
<accession>A0A8J3QHV8</accession>
<dbReference type="Pfam" id="PF01039">
    <property type="entry name" value="Carboxyl_trans"/>
    <property type="match status" value="1"/>
</dbReference>
<comment type="caution">
    <text evidence="21">The sequence shown here is derived from an EMBL/GenBank/DDBJ whole genome shotgun (WGS) entry which is preliminary data.</text>
</comment>
<feature type="binding site" evidence="18">
    <location>
        <position position="34"/>
    </location>
    <ligand>
        <name>Zn(2+)</name>
        <dbReference type="ChEBI" id="CHEBI:29105"/>
    </ligand>
</feature>
<dbReference type="EC" id="2.1.3.15" evidence="17"/>
<feature type="zinc finger region" description="C4-type" evidence="18">
    <location>
        <begin position="12"/>
        <end position="34"/>
    </location>
</feature>
<dbReference type="HAMAP" id="MF_01395">
    <property type="entry name" value="AcetylCoA_CT_beta"/>
    <property type="match status" value="1"/>
</dbReference>
<evidence type="ECO:0000256" key="12">
    <source>
        <dbReference type="ARBA" id="ARBA00022840"/>
    </source>
</evidence>
<organism evidence="21 22">
    <name type="scientific">Rhizocola hellebori</name>
    <dbReference type="NCBI Taxonomy" id="1392758"/>
    <lineage>
        <taxon>Bacteria</taxon>
        <taxon>Bacillati</taxon>
        <taxon>Actinomycetota</taxon>
        <taxon>Actinomycetes</taxon>
        <taxon>Micromonosporales</taxon>
        <taxon>Micromonosporaceae</taxon>
        <taxon>Rhizocola</taxon>
    </lineage>
</organism>
<dbReference type="InterPro" id="IPR001095">
    <property type="entry name" value="Acetyl_CoA_COase_a_su"/>
</dbReference>
<evidence type="ECO:0000256" key="10">
    <source>
        <dbReference type="ARBA" id="ARBA00022771"/>
    </source>
</evidence>
<keyword evidence="11 17" id="KW-0276">Fatty acid metabolism</keyword>
<dbReference type="PANTHER" id="PTHR42853:SF3">
    <property type="entry name" value="ACETYL-COENZYME A CARBOXYLASE CARBOXYL TRANSFERASE SUBUNIT ALPHA, CHLOROPLASTIC"/>
    <property type="match status" value="1"/>
</dbReference>
<gene>
    <name evidence="18 21" type="primary">accD</name>
    <name evidence="17" type="synonym">accA</name>
    <name evidence="21" type="ORF">Rhe02_76430</name>
</gene>
<dbReference type="InterPro" id="IPR011762">
    <property type="entry name" value="COA_CT_N"/>
</dbReference>
<evidence type="ECO:0000259" key="19">
    <source>
        <dbReference type="PROSITE" id="PS50980"/>
    </source>
</evidence>
<comment type="similarity">
    <text evidence="18">Belongs to the AccD/PCCB family.</text>
</comment>
<comment type="similarity">
    <text evidence="17">Belongs to the AccA family.</text>
</comment>
<evidence type="ECO:0000256" key="2">
    <source>
        <dbReference type="ARBA" id="ARBA00004956"/>
    </source>
</evidence>
<protein>
    <recommendedName>
        <fullName evidence="17 18">Multifunctional fusion protein</fullName>
    </recommendedName>
    <domain>
        <recommendedName>
            <fullName evidence="17">Acetyl-coenzyme A carboxylase carboxyl transferase subunit alpha</fullName>
            <shortName evidence="17">ACCase subunit alpha</shortName>
            <shortName evidence="17">Acetyl-CoA carboxylase carboxyltransferase subunit alpha</shortName>
            <ecNumber evidence="17">2.1.3.15</ecNumber>
        </recommendedName>
    </domain>
    <domain>
        <recommendedName>
            <fullName evidence="18">Acetyl-coenzyme A carboxylase carboxyl transferase subunit beta</fullName>
            <shortName evidence="18">ACCase subunit beta</shortName>
            <shortName evidence="18">Acetyl-CoA carboxylase carboxyltransferase subunit beta</shortName>
        </recommendedName>
    </domain>
</protein>
<evidence type="ECO:0000256" key="13">
    <source>
        <dbReference type="ARBA" id="ARBA00023098"/>
    </source>
</evidence>
<dbReference type="Pfam" id="PF03255">
    <property type="entry name" value="ACCA"/>
    <property type="match status" value="1"/>
</dbReference>
<comment type="similarity">
    <text evidence="3">In the C-terminal section; belongs to the AccA family.</text>
</comment>
<dbReference type="PROSITE" id="PS50980">
    <property type="entry name" value="COA_CT_NTER"/>
    <property type="match status" value="1"/>
</dbReference>
<dbReference type="InterPro" id="IPR011763">
    <property type="entry name" value="COA_CT_C"/>
</dbReference>
<evidence type="ECO:0000256" key="18">
    <source>
        <dbReference type="HAMAP-Rule" id="MF_01395"/>
    </source>
</evidence>
<keyword evidence="18" id="KW-0479">Metal-binding</keyword>
<dbReference type="SUPFAM" id="SSF52096">
    <property type="entry name" value="ClpP/crotonase"/>
    <property type="match status" value="2"/>
</dbReference>
<dbReference type="PROSITE" id="PS50989">
    <property type="entry name" value="COA_CT_CTER"/>
    <property type="match status" value="1"/>
</dbReference>
<dbReference type="PANTHER" id="PTHR42853">
    <property type="entry name" value="ACETYL-COENZYME A CARBOXYLASE CARBOXYL TRANSFERASE SUBUNIT ALPHA"/>
    <property type="match status" value="1"/>
</dbReference>
<evidence type="ECO:0000256" key="14">
    <source>
        <dbReference type="ARBA" id="ARBA00023160"/>
    </source>
</evidence>
<keyword evidence="18" id="KW-0862">Zinc</keyword>
<dbReference type="GO" id="GO:0016743">
    <property type="term" value="F:carboxyl- or carbamoyltransferase activity"/>
    <property type="evidence" value="ECO:0007669"/>
    <property type="project" value="UniProtKB-UniRule"/>
</dbReference>
<evidence type="ECO:0000256" key="7">
    <source>
        <dbReference type="ARBA" id="ARBA00022516"/>
    </source>
</evidence>
<keyword evidence="22" id="KW-1185">Reference proteome</keyword>
<evidence type="ECO:0000259" key="20">
    <source>
        <dbReference type="PROSITE" id="PS50989"/>
    </source>
</evidence>
<dbReference type="InterPro" id="IPR000438">
    <property type="entry name" value="Acetyl_CoA_COase_Trfase_b_su"/>
</dbReference>
<dbReference type="PRINTS" id="PR01070">
    <property type="entry name" value="ACCCTRFRASEB"/>
</dbReference>
<feature type="domain" description="CoA carboxyltransferase N-terminal" evidence="19">
    <location>
        <begin position="8"/>
        <end position="277"/>
    </location>
</feature>
<evidence type="ECO:0000256" key="1">
    <source>
        <dbReference type="ARBA" id="ARBA00004496"/>
    </source>
</evidence>
<comment type="subunit">
    <text evidence="5">Acetyl-CoA carboxylase is a heterotetramer composed of biotin carboxyl carrier protein (AccB), biotin carboxylase (AccC) and two subunits of ACCase subunit beta/alpha.</text>
</comment>
<reference evidence="21" key="1">
    <citation type="submission" date="2021-01" db="EMBL/GenBank/DDBJ databases">
        <title>Whole genome shotgun sequence of Rhizocola hellebori NBRC 109834.</title>
        <authorList>
            <person name="Komaki H."/>
            <person name="Tamura T."/>
        </authorList>
    </citation>
    <scope>NUCLEOTIDE SEQUENCE</scope>
    <source>
        <strain evidence="21">NBRC 109834</strain>
    </source>
</reference>
<keyword evidence="9 17" id="KW-0547">Nucleotide-binding</keyword>
<feature type="binding site" evidence="18">
    <location>
        <position position="15"/>
    </location>
    <ligand>
        <name>Zn(2+)</name>
        <dbReference type="ChEBI" id="CHEBI:29105"/>
    </ligand>
</feature>
<dbReference type="NCBIfam" id="NF041504">
    <property type="entry name" value="AccA_sub"/>
    <property type="match status" value="1"/>
</dbReference>
<proteinExistence type="inferred from homology"/>
<feature type="domain" description="CoA carboxyltransferase C-terminal" evidence="20">
    <location>
        <begin position="269"/>
        <end position="526"/>
    </location>
</feature>
<evidence type="ECO:0000313" key="22">
    <source>
        <dbReference type="Proteomes" id="UP000612899"/>
    </source>
</evidence>
<evidence type="ECO:0000256" key="17">
    <source>
        <dbReference type="HAMAP-Rule" id="MF_00823"/>
    </source>
</evidence>
<comment type="function">
    <text evidence="17">Component of the acetyl coenzyme A carboxylase (ACC) complex. First, biotin carboxylase catalyzes the carboxylation of biotin on its carrier protein (BCCP) and then the CO(2) group is transferred by the carboxyltransferase to acetyl-CoA to form malonyl-CoA.</text>
</comment>
<keyword evidence="10 18" id="KW-0863">Zinc-finger</keyword>
<dbReference type="Proteomes" id="UP000612899">
    <property type="component" value="Unassembled WGS sequence"/>
</dbReference>
<evidence type="ECO:0000256" key="8">
    <source>
        <dbReference type="ARBA" id="ARBA00022679"/>
    </source>
</evidence>
<evidence type="ECO:0000256" key="3">
    <source>
        <dbReference type="ARBA" id="ARBA00006276"/>
    </source>
</evidence>
<dbReference type="GO" id="GO:0006633">
    <property type="term" value="P:fatty acid biosynthetic process"/>
    <property type="evidence" value="ECO:0007669"/>
    <property type="project" value="UniProtKB-KW"/>
</dbReference>
<keyword evidence="8 17" id="KW-0808">Transferase</keyword>
<dbReference type="AlphaFoldDB" id="A0A8J3QHV8"/>
<dbReference type="Gene3D" id="3.90.226.10">
    <property type="entry name" value="2-enoyl-CoA Hydratase, Chain A, domain 1"/>
    <property type="match status" value="2"/>
</dbReference>
<dbReference type="GO" id="GO:0009317">
    <property type="term" value="C:acetyl-CoA carboxylase complex"/>
    <property type="evidence" value="ECO:0007669"/>
    <property type="project" value="InterPro"/>
</dbReference>
<dbReference type="GO" id="GO:2001295">
    <property type="term" value="P:malonyl-CoA biosynthetic process"/>
    <property type="evidence" value="ECO:0007669"/>
    <property type="project" value="UniProtKB-UniRule"/>
</dbReference>
<keyword evidence="12 17" id="KW-0067">ATP-binding</keyword>
<evidence type="ECO:0000256" key="11">
    <source>
        <dbReference type="ARBA" id="ARBA00022832"/>
    </source>
</evidence>
<evidence type="ECO:0000256" key="16">
    <source>
        <dbReference type="ARBA" id="ARBA00049152"/>
    </source>
</evidence>
<dbReference type="GO" id="GO:0008270">
    <property type="term" value="F:zinc ion binding"/>
    <property type="evidence" value="ECO:0007669"/>
    <property type="project" value="UniProtKB-UniRule"/>
</dbReference>
<dbReference type="UniPathway" id="UPA00655">
    <property type="reaction ID" value="UER00711"/>
</dbReference>
<evidence type="ECO:0000256" key="5">
    <source>
        <dbReference type="ARBA" id="ARBA00011664"/>
    </source>
</evidence>